<protein>
    <submittedName>
        <fullName evidence="4">Oxidoreductase</fullName>
    </submittedName>
</protein>
<dbReference type="PROSITE" id="PS51318">
    <property type="entry name" value="TAT"/>
    <property type="match status" value="1"/>
</dbReference>
<dbReference type="NCBIfam" id="TIGR01409">
    <property type="entry name" value="TAT_signal_seq"/>
    <property type="match status" value="1"/>
</dbReference>
<dbReference type="InterPro" id="IPR006311">
    <property type="entry name" value="TAT_signal"/>
</dbReference>
<dbReference type="SUPFAM" id="SSF55347">
    <property type="entry name" value="Glyceraldehyde-3-phosphate dehydrogenase-like, C-terminal domain"/>
    <property type="match status" value="1"/>
</dbReference>
<dbReference type="Pfam" id="PF22725">
    <property type="entry name" value="GFO_IDH_MocA_C3"/>
    <property type="match status" value="1"/>
</dbReference>
<dbReference type="GO" id="GO:0000166">
    <property type="term" value="F:nucleotide binding"/>
    <property type="evidence" value="ECO:0007669"/>
    <property type="project" value="InterPro"/>
</dbReference>
<dbReference type="EMBL" id="BJYS01000032">
    <property type="protein sequence ID" value="GEO06172.1"/>
    <property type="molecule type" value="Genomic_DNA"/>
</dbReference>
<dbReference type="AlphaFoldDB" id="A0A512B2H5"/>
<comment type="caution">
    <text evidence="4">The sequence shown here is derived from an EMBL/GenBank/DDBJ whole genome shotgun (WGS) entry which is preliminary data.</text>
</comment>
<reference evidence="4 5" key="1">
    <citation type="submission" date="2019-07" db="EMBL/GenBank/DDBJ databases">
        <title>Whole genome shotgun sequence of Adhaeribacter aerolatus NBRC 106133.</title>
        <authorList>
            <person name="Hosoyama A."/>
            <person name="Uohara A."/>
            <person name="Ohji S."/>
            <person name="Ichikawa N."/>
        </authorList>
    </citation>
    <scope>NUCLEOTIDE SEQUENCE [LARGE SCALE GENOMIC DNA]</scope>
    <source>
        <strain evidence="4 5">NBRC 106133</strain>
    </source>
</reference>
<dbReference type="InterPro" id="IPR055170">
    <property type="entry name" value="GFO_IDH_MocA-like_dom"/>
</dbReference>
<organism evidence="4 5">
    <name type="scientific">Adhaeribacter aerolatus</name>
    <dbReference type="NCBI Taxonomy" id="670289"/>
    <lineage>
        <taxon>Bacteria</taxon>
        <taxon>Pseudomonadati</taxon>
        <taxon>Bacteroidota</taxon>
        <taxon>Cytophagia</taxon>
        <taxon>Cytophagales</taxon>
        <taxon>Hymenobacteraceae</taxon>
        <taxon>Adhaeribacter</taxon>
    </lineage>
</organism>
<dbReference type="InterPro" id="IPR050463">
    <property type="entry name" value="Gfo/Idh/MocA_oxidrdct_glycsds"/>
</dbReference>
<dbReference type="SUPFAM" id="SSF51735">
    <property type="entry name" value="NAD(P)-binding Rossmann-fold domains"/>
    <property type="match status" value="1"/>
</dbReference>
<feature type="domain" description="GFO/IDH/MocA-like oxidoreductase" evidence="3">
    <location>
        <begin position="203"/>
        <end position="336"/>
    </location>
</feature>
<dbReference type="PANTHER" id="PTHR43818">
    <property type="entry name" value="BCDNA.GH03377"/>
    <property type="match status" value="1"/>
</dbReference>
<dbReference type="OrthoDB" id="9763611at2"/>
<dbReference type="Gene3D" id="3.40.50.720">
    <property type="entry name" value="NAD(P)-binding Rossmann-like Domain"/>
    <property type="match status" value="1"/>
</dbReference>
<dbReference type="RefSeq" id="WP_146901670.1">
    <property type="nucleotide sequence ID" value="NZ_BJYS01000032.1"/>
</dbReference>
<feature type="region of interest" description="Disordered" evidence="1">
    <location>
        <begin position="433"/>
        <end position="453"/>
    </location>
</feature>
<proteinExistence type="predicted"/>
<evidence type="ECO:0000259" key="2">
    <source>
        <dbReference type="Pfam" id="PF01408"/>
    </source>
</evidence>
<evidence type="ECO:0000313" key="5">
    <source>
        <dbReference type="Proteomes" id="UP000321532"/>
    </source>
</evidence>
<evidence type="ECO:0000313" key="4">
    <source>
        <dbReference type="EMBL" id="GEO06172.1"/>
    </source>
</evidence>
<feature type="domain" description="Gfo/Idh/MocA-like oxidoreductase N-terminal" evidence="2">
    <location>
        <begin position="54"/>
        <end position="183"/>
    </location>
</feature>
<name>A0A512B2H5_9BACT</name>
<keyword evidence="5" id="KW-1185">Reference proteome</keyword>
<sequence>MSEKEYNEKALASGGFSRRDFVKGSAALLGGALVSQIPFSSASAGAYIAGSDTLKVAVIGCGGRGTGAAIQALSTKGNVKLVAMADAFRDRLDDSYTNIQKKFEGDKKRVDVPEKNKFVGFDGYKKAIALADVVILATPPGFRPIHFEEAVKAGKHVFMEKPVATDAPGVRRVLAAAEEAKKKNLKVVMGLQRRYQNAYLETIKRINDGMIGDVLGAQAYWHNAGVWVRPRQAGQTEMEYQMRNWYYFNWLCGDHINEQHIHNIDVVNWVKNGYPVSAQGMGGRQVRNGIDHGEIYDHHYVEYTYADGSILNSQCRHIPNTMNRVEETFSGSKGRVTLSGDGKGIITDLTGKVLYNHRGKDDPNPYQTEHDILFAAIRENKPYNNAEIAAKSTMTAIMGRMATYSGQVINWEEALNSEISIMPKTFAFDAETPTKPDANGRYPIPTPGVTKVV</sequence>
<dbReference type="Pfam" id="PF01408">
    <property type="entry name" value="GFO_IDH_MocA"/>
    <property type="match status" value="1"/>
</dbReference>
<dbReference type="Proteomes" id="UP000321532">
    <property type="component" value="Unassembled WGS sequence"/>
</dbReference>
<dbReference type="InterPro" id="IPR019546">
    <property type="entry name" value="TAT_signal_bac_arc"/>
</dbReference>
<evidence type="ECO:0000256" key="1">
    <source>
        <dbReference type="SAM" id="MobiDB-lite"/>
    </source>
</evidence>
<dbReference type="Gene3D" id="3.30.360.10">
    <property type="entry name" value="Dihydrodipicolinate Reductase, domain 2"/>
    <property type="match status" value="1"/>
</dbReference>
<evidence type="ECO:0000259" key="3">
    <source>
        <dbReference type="Pfam" id="PF22725"/>
    </source>
</evidence>
<accession>A0A512B2H5</accession>
<dbReference type="InterPro" id="IPR000683">
    <property type="entry name" value="Gfo/Idh/MocA-like_OxRdtase_N"/>
</dbReference>
<dbReference type="InterPro" id="IPR036291">
    <property type="entry name" value="NAD(P)-bd_dom_sf"/>
</dbReference>
<dbReference type="PANTHER" id="PTHR43818:SF5">
    <property type="entry name" value="OXIDOREDUCTASE FAMILY PROTEIN"/>
    <property type="match status" value="1"/>
</dbReference>
<gene>
    <name evidence="4" type="ORF">AAE02nite_38360</name>
</gene>